<gene>
    <name evidence="3" type="ORF">R4Z09_17535</name>
</gene>
<dbReference type="InterPro" id="IPR031346">
    <property type="entry name" value="DUF2154_N"/>
</dbReference>
<keyword evidence="4" id="KW-1185">Reference proteome</keyword>
<dbReference type="EMBL" id="CP137640">
    <property type="protein sequence ID" value="WVX79106.1"/>
    <property type="molecule type" value="Genomic_DNA"/>
</dbReference>
<evidence type="ECO:0000313" key="4">
    <source>
        <dbReference type="Proteomes" id="UP001357223"/>
    </source>
</evidence>
<dbReference type="RefSeq" id="WP_338448039.1">
    <property type="nucleotide sequence ID" value="NZ_CP137640.1"/>
</dbReference>
<evidence type="ECO:0000259" key="1">
    <source>
        <dbReference type="Pfam" id="PF09922"/>
    </source>
</evidence>
<dbReference type="Proteomes" id="UP001357223">
    <property type="component" value="Chromosome"/>
</dbReference>
<dbReference type="InterPro" id="IPR024425">
    <property type="entry name" value="LiaF-like_C"/>
</dbReference>
<feature type="domain" description="DUF2154" evidence="2">
    <location>
        <begin position="40"/>
        <end position="130"/>
    </location>
</feature>
<proteinExistence type="predicted"/>
<accession>A0ABZ2C6L1</accession>
<dbReference type="PROSITE" id="PS51257">
    <property type="entry name" value="PROKAR_LIPOPROTEIN"/>
    <property type="match status" value="1"/>
</dbReference>
<dbReference type="Pfam" id="PF17115">
    <property type="entry name" value="Toast_rack_N"/>
    <property type="match status" value="1"/>
</dbReference>
<dbReference type="Pfam" id="PF09922">
    <property type="entry name" value="LiaF-like_C"/>
    <property type="match status" value="1"/>
</dbReference>
<evidence type="ECO:0000313" key="3">
    <source>
        <dbReference type="EMBL" id="WVX79106.1"/>
    </source>
</evidence>
<evidence type="ECO:0000259" key="2">
    <source>
        <dbReference type="Pfam" id="PF17115"/>
    </source>
</evidence>
<protein>
    <submittedName>
        <fullName evidence="3">Toast rack family protein</fullName>
    </submittedName>
</protein>
<reference evidence="3 4" key="1">
    <citation type="submission" date="2023-10" db="EMBL/GenBank/DDBJ databases">
        <title>Niallia locisalis sp.nov. isolated from a salt pond sample.</title>
        <authorList>
            <person name="Li X.-J."/>
            <person name="Dong L."/>
        </authorList>
    </citation>
    <scope>NUCLEOTIDE SEQUENCE [LARGE SCALE GENOMIC DNA]</scope>
    <source>
        <strain evidence="3 4">DSM 29761</strain>
    </source>
</reference>
<name>A0ABZ2C6L1_9BACI</name>
<feature type="domain" description="Cell wall-active antibiotics response LiaF-like C-terminal" evidence="1">
    <location>
        <begin position="141"/>
        <end position="233"/>
    </location>
</feature>
<organism evidence="3 4">
    <name type="scientific">Niallia oryzisoli</name>
    <dbReference type="NCBI Taxonomy" id="1737571"/>
    <lineage>
        <taxon>Bacteria</taxon>
        <taxon>Bacillati</taxon>
        <taxon>Bacillota</taxon>
        <taxon>Bacilli</taxon>
        <taxon>Bacillales</taxon>
        <taxon>Bacillaceae</taxon>
        <taxon>Niallia</taxon>
    </lineage>
</organism>
<sequence length="239" mass="25586">MNKKIVGSMIAASFLVIATGCGTFFDGKDESSTILIEKDKADELKLELNIGAGELHVTDGAAEWTEGTIEYTNNKLKPDITYKLKDNTGNALIEQDDGIFKNINLGDVKNNWDLKLTNDIPLELTVNAGASESNLDLKGLQIQDLEVNAGVGDMTIDLSGSHDESINASLHMGVGESTIILPKDVGVKIEASNGIGKADFDGFISKGNGIYVNEAYEDAEVVINLDTELGVGKATFKME</sequence>